<dbReference type="Gene3D" id="1.10.443.10">
    <property type="entry name" value="Intergrase catalytic core"/>
    <property type="match status" value="1"/>
</dbReference>
<accession>F4ZKW8</accession>
<dbReference type="EMBL" id="HQ116624">
    <property type="protein sequence ID" value="AEB00379.1"/>
    <property type="molecule type" value="Genomic_DNA"/>
</dbReference>
<dbReference type="InterPro" id="IPR013762">
    <property type="entry name" value="Integrase-like_cat_sf"/>
</dbReference>
<evidence type="ECO:0000313" key="5">
    <source>
        <dbReference type="Proteomes" id="UP000203549"/>
    </source>
</evidence>
<keyword evidence="2" id="KW-0233">DNA recombination</keyword>
<dbReference type="SUPFAM" id="SSF56349">
    <property type="entry name" value="DNA breaking-rejoining enzymes"/>
    <property type="match status" value="1"/>
</dbReference>
<name>F4ZKW8_9BBAC</name>
<dbReference type="RefSeq" id="YP_004376299.1">
    <property type="nucleotide sequence ID" value="NC_015398.1"/>
</dbReference>
<keyword evidence="5" id="KW-1185">Reference proteome</keyword>
<organism evidence="4 5">
    <name type="scientific">Clostera anachoreta granulovirus</name>
    <dbReference type="NCBI Taxonomy" id="283675"/>
    <lineage>
        <taxon>Viruses</taxon>
        <taxon>Viruses incertae sedis</taxon>
        <taxon>Naldaviricetes</taxon>
        <taxon>Lefavirales</taxon>
        <taxon>Baculoviridae</taxon>
        <taxon>Betabaculovirus</taxon>
        <taxon>Betabaculovirus clanachoretae</taxon>
    </lineage>
</organism>
<sequence>MTTIISPTGTKRTQVNYNIWRLVIVNHPKFLHVLEEAIERHKRDPDLQVEGAGRKNIWLPLKREQNYKESTKQEFRSLLLKIVYCLIEEKDLENFGWYSVDRELDSLITARMLMDTEEFIERLLELGGINKKRMQATINFYTRTLKLPDYRIPNGVELPNDRERRKRLAKNKTIDLKDDFIDPVSQFIETEIQYKNYYNDQAVVRGAIAFNIIRGTGMRITNAYQIKLVDLKKVLELGEYKVHDLVTKHSKVNFCYVKCIDRRALKLAISMYEKVPVDALNKISSKSPTRFHDVKALFDRVHSGDRKYTSNMIRNFVADSMLNRGIGMGKTSRMMNHASVSATRHYVNKFHPGPSLIRDDDSDCGIDEESVVNDV</sequence>
<evidence type="ECO:0000259" key="3">
    <source>
        <dbReference type="Pfam" id="PF00589"/>
    </source>
</evidence>
<protein>
    <submittedName>
        <fullName evidence="4">Vlf-1</fullName>
    </submittedName>
</protein>
<feature type="domain" description="Tyr recombinase" evidence="3">
    <location>
        <begin position="200"/>
        <end position="349"/>
    </location>
</feature>
<dbReference type="KEGG" id="vg:10722972"/>
<dbReference type="OrthoDB" id="5217at10239"/>
<evidence type="ECO:0000256" key="1">
    <source>
        <dbReference type="ARBA" id="ARBA00008857"/>
    </source>
</evidence>
<reference evidence="4 5" key="1">
    <citation type="journal article" date="2011" name="Arch. Virol.">
        <title>Genomic sequencing and analysis of Clostera anachoreta granulovirus.</title>
        <authorList>
            <person name="Liang Z."/>
            <person name="Zhang X."/>
            <person name="Yin X."/>
            <person name="Cao S."/>
            <person name="Xu F."/>
        </authorList>
    </citation>
    <scope>NUCLEOTIDE SEQUENCE [LARGE SCALE GENOMIC DNA]</scope>
    <source>
        <strain evidence="4">ClanGV-HBHN</strain>
    </source>
</reference>
<dbReference type="GeneID" id="10722972"/>
<dbReference type="InterPro" id="IPR011010">
    <property type="entry name" value="DNA_brk_join_enz"/>
</dbReference>
<dbReference type="Proteomes" id="UP000203549">
    <property type="component" value="Segment"/>
</dbReference>
<proteinExistence type="inferred from homology"/>
<dbReference type="Pfam" id="PF00589">
    <property type="entry name" value="Phage_integrase"/>
    <property type="match status" value="1"/>
</dbReference>
<dbReference type="GO" id="GO:0003677">
    <property type="term" value="F:DNA binding"/>
    <property type="evidence" value="ECO:0007669"/>
    <property type="project" value="InterPro"/>
</dbReference>
<comment type="similarity">
    <text evidence="1">Belongs to the 'phage' integrase family.</text>
</comment>
<dbReference type="GO" id="GO:0015074">
    <property type="term" value="P:DNA integration"/>
    <property type="evidence" value="ECO:0007669"/>
    <property type="project" value="InterPro"/>
</dbReference>
<evidence type="ECO:0000256" key="2">
    <source>
        <dbReference type="ARBA" id="ARBA00023172"/>
    </source>
</evidence>
<dbReference type="GO" id="GO:0006310">
    <property type="term" value="P:DNA recombination"/>
    <property type="evidence" value="ECO:0007669"/>
    <property type="project" value="UniProtKB-KW"/>
</dbReference>
<dbReference type="InterPro" id="IPR002104">
    <property type="entry name" value="Integrase_catalytic"/>
</dbReference>
<evidence type="ECO:0000313" key="4">
    <source>
        <dbReference type="EMBL" id="AEB00379.1"/>
    </source>
</evidence>